<dbReference type="AlphaFoldDB" id="A0AAD2FWP6"/>
<protein>
    <submittedName>
        <fullName evidence="3">Uncharacterized protein</fullName>
    </submittedName>
</protein>
<evidence type="ECO:0000313" key="3">
    <source>
        <dbReference type="EMBL" id="CAJ1954881.1"/>
    </source>
</evidence>
<accession>A0AAD2FWP6</accession>
<feature type="chain" id="PRO_5042269254" evidence="2">
    <location>
        <begin position="26"/>
        <end position="246"/>
    </location>
</feature>
<dbReference type="EMBL" id="CAKOGP040001870">
    <property type="protein sequence ID" value="CAJ1954881.1"/>
    <property type="molecule type" value="Genomic_DNA"/>
</dbReference>
<evidence type="ECO:0000256" key="1">
    <source>
        <dbReference type="SAM" id="Phobius"/>
    </source>
</evidence>
<name>A0AAD2FWP6_9STRA</name>
<sequence length="246" mass="27570">MMRTTSSLLGLLSILILSFSTTTTATLSHSDSSSGLVSSPKATIAVSQSLVVPSTVLEIPRGGNKRVVPRRKRSSVKSFLGWRERVQEIGDSLTEFTERKTFFSTQLMPKSEADAEWAAFLKGWLLVALPIPLPLMFVALIAYSTLMSFSLWEDPIKRKFIIGLYHGVLVFAVVLREMEEKIEEITHPRQVMILLNVATNLFLGKTGRFKATKFLMDSSTFSTLFYILYQYFDTSSTGTSVGGWYR</sequence>
<keyword evidence="1" id="KW-0472">Membrane</keyword>
<reference evidence="3" key="1">
    <citation type="submission" date="2023-08" db="EMBL/GenBank/DDBJ databases">
        <authorList>
            <person name="Audoor S."/>
            <person name="Bilcke G."/>
        </authorList>
    </citation>
    <scope>NUCLEOTIDE SEQUENCE</scope>
</reference>
<evidence type="ECO:0000313" key="4">
    <source>
        <dbReference type="Proteomes" id="UP001295423"/>
    </source>
</evidence>
<comment type="caution">
    <text evidence="3">The sequence shown here is derived from an EMBL/GenBank/DDBJ whole genome shotgun (WGS) entry which is preliminary data.</text>
</comment>
<feature type="transmembrane region" description="Helical" evidence="1">
    <location>
        <begin position="124"/>
        <end position="146"/>
    </location>
</feature>
<dbReference type="Proteomes" id="UP001295423">
    <property type="component" value="Unassembled WGS sequence"/>
</dbReference>
<organism evidence="3 4">
    <name type="scientific">Cylindrotheca closterium</name>
    <dbReference type="NCBI Taxonomy" id="2856"/>
    <lineage>
        <taxon>Eukaryota</taxon>
        <taxon>Sar</taxon>
        <taxon>Stramenopiles</taxon>
        <taxon>Ochrophyta</taxon>
        <taxon>Bacillariophyta</taxon>
        <taxon>Bacillariophyceae</taxon>
        <taxon>Bacillariophycidae</taxon>
        <taxon>Bacillariales</taxon>
        <taxon>Bacillariaceae</taxon>
        <taxon>Cylindrotheca</taxon>
    </lineage>
</organism>
<keyword evidence="4" id="KW-1185">Reference proteome</keyword>
<keyword evidence="2" id="KW-0732">Signal</keyword>
<keyword evidence="1" id="KW-0812">Transmembrane</keyword>
<gene>
    <name evidence="3" type="ORF">CYCCA115_LOCUS15473</name>
</gene>
<proteinExistence type="predicted"/>
<feature type="signal peptide" evidence="2">
    <location>
        <begin position="1"/>
        <end position="25"/>
    </location>
</feature>
<evidence type="ECO:0000256" key="2">
    <source>
        <dbReference type="SAM" id="SignalP"/>
    </source>
</evidence>
<keyword evidence="1" id="KW-1133">Transmembrane helix</keyword>